<evidence type="ECO:0000313" key="1">
    <source>
        <dbReference type="EMBL" id="TWU00981.1"/>
    </source>
</evidence>
<protein>
    <recommendedName>
        <fullName evidence="3">DUF1501 domain-containing protein</fullName>
    </recommendedName>
</protein>
<dbReference type="Pfam" id="PF07394">
    <property type="entry name" value="DUF1501"/>
    <property type="match status" value="1"/>
</dbReference>
<dbReference type="Proteomes" id="UP000320176">
    <property type="component" value="Unassembled WGS sequence"/>
</dbReference>
<dbReference type="OrthoDB" id="127333at2"/>
<dbReference type="PANTHER" id="PTHR43737:SF1">
    <property type="entry name" value="DUF1501 DOMAIN-CONTAINING PROTEIN"/>
    <property type="match status" value="1"/>
</dbReference>
<organism evidence="1 2">
    <name type="scientific">Stieleria varia</name>
    <dbReference type="NCBI Taxonomy" id="2528005"/>
    <lineage>
        <taxon>Bacteria</taxon>
        <taxon>Pseudomonadati</taxon>
        <taxon>Planctomycetota</taxon>
        <taxon>Planctomycetia</taxon>
        <taxon>Pirellulales</taxon>
        <taxon>Pirellulaceae</taxon>
        <taxon>Stieleria</taxon>
    </lineage>
</organism>
<dbReference type="EMBL" id="SJPN01000005">
    <property type="protein sequence ID" value="TWU00981.1"/>
    <property type="molecule type" value="Genomic_DNA"/>
</dbReference>
<comment type="caution">
    <text evidence="1">The sequence shown here is derived from an EMBL/GenBank/DDBJ whole genome shotgun (WGS) entry which is preliminary data.</text>
</comment>
<name>A0A5C6ANI4_9BACT</name>
<gene>
    <name evidence="1" type="ORF">Pla52n_43510</name>
</gene>
<dbReference type="AlphaFoldDB" id="A0A5C6ANI4"/>
<dbReference type="SUPFAM" id="SSF53649">
    <property type="entry name" value="Alkaline phosphatase-like"/>
    <property type="match status" value="1"/>
</dbReference>
<dbReference type="RefSeq" id="WP_146521505.1">
    <property type="nucleotide sequence ID" value="NZ_CP151726.1"/>
</dbReference>
<evidence type="ECO:0000313" key="2">
    <source>
        <dbReference type="Proteomes" id="UP000320176"/>
    </source>
</evidence>
<dbReference type="Gene3D" id="3.40.720.10">
    <property type="entry name" value="Alkaline Phosphatase, subunit A"/>
    <property type="match status" value="1"/>
</dbReference>
<sequence length="431" mass="46276">MSLNVKISRRSALYVGTTAVFGHQLSAAVSALAANRSGKAKNVILLWLDGGPSTIDMWDLKPDAPDQIRGEFKPIPTSASGVQICEHFPELAKVMDRCLLIRSITHSIPAHGPGTQYLMTGRLPSAALQHPSVGSLVASQLSDDRASLPPYVTFAAPQGAGAGFLGSAWNPFDLDADARELPRGVSLNRSDDASDAERQLKQFQKRLALRKQFDSGFDRLNQDEVVEGLNRFSQQAIDVLSKDSVRGALDLEKENATRRDRFGAGSLGRNSLRACRLIEAGARFVTVTFGGWDTHQGNFTALRQNLLPQLDKTLSVLILDLEERGLLDSTIVHCVGEFGRTPVVNGGGGRDHHSLAMTALLAGGGFPAGSIIGATDQEGYEPIESPCSPTKLTATILHQLGIDGNTQVQTPSGRNVRLIPEAVTPLARIIH</sequence>
<accession>A0A5C6ANI4</accession>
<dbReference type="InterPro" id="IPR017850">
    <property type="entry name" value="Alkaline_phosphatase_core_sf"/>
</dbReference>
<keyword evidence="2" id="KW-1185">Reference proteome</keyword>
<evidence type="ECO:0008006" key="3">
    <source>
        <dbReference type="Google" id="ProtNLM"/>
    </source>
</evidence>
<reference evidence="1 2" key="1">
    <citation type="submission" date="2019-02" db="EMBL/GenBank/DDBJ databases">
        <title>Deep-cultivation of Planctomycetes and their phenomic and genomic characterization uncovers novel biology.</title>
        <authorList>
            <person name="Wiegand S."/>
            <person name="Jogler M."/>
            <person name="Boedeker C."/>
            <person name="Pinto D."/>
            <person name="Vollmers J."/>
            <person name="Rivas-Marin E."/>
            <person name="Kohn T."/>
            <person name="Peeters S.H."/>
            <person name="Heuer A."/>
            <person name="Rast P."/>
            <person name="Oberbeckmann S."/>
            <person name="Bunk B."/>
            <person name="Jeske O."/>
            <person name="Meyerdierks A."/>
            <person name="Storesund J.E."/>
            <person name="Kallscheuer N."/>
            <person name="Luecker S."/>
            <person name="Lage O.M."/>
            <person name="Pohl T."/>
            <person name="Merkel B.J."/>
            <person name="Hornburger P."/>
            <person name="Mueller R.-W."/>
            <person name="Bruemmer F."/>
            <person name="Labrenz M."/>
            <person name="Spormann A.M."/>
            <person name="Op Den Camp H."/>
            <person name="Overmann J."/>
            <person name="Amann R."/>
            <person name="Jetten M.S.M."/>
            <person name="Mascher T."/>
            <person name="Medema M.H."/>
            <person name="Devos D.P."/>
            <person name="Kaster A.-K."/>
            <person name="Ovreas L."/>
            <person name="Rohde M."/>
            <person name="Galperin M.Y."/>
            <person name="Jogler C."/>
        </authorList>
    </citation>
    <scope>NUCLEOTIDE SEQUENCE [LARGE SCALE GENOMIC DNA]</scope>
    <source>
        <strain evidence="1 2">Pla52n</strain>
    </source>
</reference>
<dbReference type="PANTHER" id="PTHR43737">
    <property type="entry name" value="BLL7424 PROTEIN"/>
    <property type="match status" value="1"/>
</dbReference>
<dbReference type="InterPro" id="IPR010869">
    <property type="entry name" value="DUF1501"/>
</dbReference>
<proteinExistence type="predicted"/>